<evidence type="ECO:0000256" key="3">
    <source>
        <dbReference type="ARBA" id="ARBA00023274"/>
    </source>
</evidence>
<dbReference type="InterPro" id="IPR023674">
    <property type="entry name" value="Ribosomal_uL1-like"/>
</dbReference>
<dbReference type="PANTHER" id="PTHR36427">
    <property type="entry name" value="54S RIBOSOMAL PROTEIN L1, MITOCHONDRIAL"/>
    <property type="match status" value="1"/>
</dbReference>
<comment type="similarity">
    <text evidence="1">Belongs to the universal ribosomal protein uL1 family.</text>
</comment>
<protein>
    <submittedName>
        <fullName evidence="5">Ribosomal protein L1-like protein</fullName>
    </submittedName>
</protein>
<keyword evidence="6" id="KW-1185">Reference proteome</keyword>
<dbReference type="CDD" id="cd00403">
    <property type="entry name" value="Ribosomal_L1"/>
    <property type="match status" value="1"/>
</dbReference>
<evidence type="ECO:0000313" key="5">
    <source>
        <dbReference type="EMBL" id="KAK4451972.1"/>
    </source>
</evidence>
<gene>
    <name evidence="5" type="ORF">QBC34DRAFT_347170</name>
</gene>
<dbReference type="Gene3D" id="3.40.50.790">
    <property type="match status" value="1"/>
</dbReference>
<accession>A0AAV9GX02</accession>
<reference evidence="5" key="2">
    <citation type="submission" date="2023-05" db="EMBL/GenBank/DDBJ databases">
        <authorList>
            <consortium name="Lawrence Berkeley National Laboratory"/>
            <person name="Steindorff A."/>
            <person name="Hensen N."/>
            <person name="Bonometti L."/>
            <person name="Westerberg I."/>
            <person name="Brannstrom I.O."/>
            <person name="Guillou S."/>
            <person name="Cros-Aarteil S."/>
            <person name="Calhoun S."/>
            <person name="Haridas S."/>
            <person name="Kuo A."/>
            <person name="Mondo S."/>
            <person name="Pangilinan J."/>
            <person name="Riley R."/>
            <person name="Labutti K."/>
            <person name="Andreopoulos B."/>
            <person name="Lipzen A."/>
            <person name="Chen C."/>
            <person name="Yanf M."/>
            <person name="Daum C."/>
            <person name="Ng V."/>
            <person name="Clum A."/>
            <person name="Ohm R."/>
            <person name="Martin F."/>
            <person name="Silar P."/>
            <person name="Natvig D."/>
            <person name="Lalanne C."/>
            <person name="Gautier V."/>
            <person name="Ament-Velasquez S.L."/>
            <person name="Kruys A."/>
            <person name="Hutchinson M.I."/>
            <person name="Powell A.J."/>
            <person name="Barry K."/>
            <person name="Miller A.N."/>
            <person name="Grigoriev I.V."/>
            <person name="Debuchy R."/>
            <person name="Gladieux P."/>
            <person name="Thoren M.H."/>
            <person name="Johannesson H."/>
        </authorList>
    </citation>
    <scope>NUCLEOTIDE SEQUENCE</scope>
    <source>
        <strain evidence="5">PSN243</strain>
    </source>
</reference>
<evidence type="ECO:0000256" key="4">
    <source>
        <dbReference type="SAM" id="MobiDB-lite"/>
    </source>
</evidence>
<sequence length="306" mass="33625">MASTNQCLASMARLNLSSSARRPAASTVPKYLLQSVAPSQIRHASKSSGGGGMRKRPEKPKKTYKTFRSYDQAEQQKFSLCDAMRYLRAFEVGKPPQATKYEIAVKVKTDKAGPVVRNRIRFPYPVSSDTRIGVICPDDSPVKAEALALGATIAGEESLFELIKSGHFPFNKLICHEDSEAALKKANVGKILGPKGMMPNKRHGTVTTDIKSAMNEMIGSDEYRERNGVVRVAVGQLGFTPQMLADNLKAVMERMKKDMDVIVDNGYTKHIDEVVLSTSHGPAFSLNGKFNPVEDDITEQQLLSTM</sequence>
<feature type="region of interest" description="Disordered" evidence="4">
    <location>
        <begin position="39"/>
        <end position="62"/>
    </location>
</feature>
<dbReference type="Proteomes" id="UP001321760">
    <property type="component" value="Unassembled WGS sequence"/>
</dbReference>
<evidence type="ECO:0000256" key="1">
    <source>
        <dbReference type="ARBA" id="ARBA00010531"/>
    </source>
</evidence>
<keyword evidence="2 5" id="KW-0689">Ribosomal protein</keyword>
<dbReference type="AlphaFoldDB" id="A0AAV9GX02"/>
<dbReference type="EMBL" id="MU865926">
    <property type="protein sequence ID" value="KAK4451972.1"/>
    <property type="molecule type" value="Genomic_DNA"/>
</dbReference>
<evidence type="ECO:0000313" key="6">
    <source>
        <dbReference type="Proteomes" id="UP001321760"/>
    </source>
</evidence>
<dbReference type="SUPFAM" id="SSF56808">
    <property type="entry name" value="Ribosomal protein L1"/>
    <property type="match status" value="1"/>
</dbReference>
<dbReference type="PANTHER" id="PTHR36427:SF3">
    <property type="entry name" value="LARGE RIBOSOMAL SUBUNIT PROTEIN UL1M"/>
    <property type="match status" value="1"/>
</dbReference>
<dbReference type="Gene3D" id="3.30.190.20">
    <property type="match status" value="1"/>
</dbReference>
<dbReference type="GO" id="GO:0003735">
    <property type="term" value="F:structural constituent of ribosome"/>
    <property type="evidence" value="ECO:0007669"/>
    <property type="project" value="TreeGrafter"/>
</dbReference>
<comment type="caution">
    <text evidence="5">The sequence shown here is derived from an EMBL/GenBank/DDBJ whole genome shotgun (WGS) entry which is preliminary data.</text>
</comment>
<dbReference type="InterPro" id="IPR016095">
    <property type="entry name" value="Ribosomal_uL1_3-a/b-sand"/>
</dbReference>
<name>A0AAV9GX02_9PEZI</name>
<dbReference type="GO" id="GO:0005762">
    <property type="term" value="C:mitochondrial large ribosomal subunit"/>
    <property type="evidence" value="ECO:0007669"/>
    <property type="project" value="TreeGrafter"/>
</dbReference>
<dbReference type="Pfam" id="PF00687">
    <property type="entry name" value="Ribosomal_L1"/>
    <property type="match status" value="1"/>
</dbReference>
<proteinExistence type="inferred from homology"/>
<organism evidence="5 6">
    <name type="scientific">Podospora aff. communis PSN243</name>
    <dbReference type="NCBI Taxonomy" id="3040156"/>
    <lineage>
        <taxon>Eukaryota</taxon>
        <taxon>Fungi</taxon>
        <taxon>Dikarya</taxon>
        <taxon>Ascomycota</taxon>
        <taxon>Pezizomycotina</taxon>
        <taxon>Sordariomycetes</taxon>
        <taxon>Sordariomycetidae</taxon>
        <taxon>Sordariales</taxon>
        <taxon>Podosporaceae</taxon>
        <taxon>Podospora</taxon>
    </lineage>
</organism>
<feature type="compositionally biased region" description="Basic residues" evidence="4">
    <location>
        <begin position="53"/>
        <end position="62"/>
    </location>
</feature>
<dbReference type="InterPro" id="IPR028364">
    <property type="entry name" value="Ribosomal_uL1/biogenesis"/>
</dbReference>
<reference evidence="5" key="1">
    <citation type="journal article" date="2023" name="Mol. Phylogenet. Evol.">
        <title>Genome-scale phylogeny and comparative genomics of the fungal order Sordariales.</title>
        <authorList>
            <person name="Hensen N."/>
            <person name="Bonometti L."/>
            <person name="Westerberg I."/>
            <person name="Brannstrom I.O."/>
            <person name="Guillou S."/>
            <person name="Cros-Aarteil S."/>
            <person name="Calhoun S."/>
            <person name="Haridas S."/>
            <person name="Kuo A."/>
            <person name="Mondo S."/>
            <person name="Pangilinan J."/>
            <person name="Riley R."/>
            <person name="LaButti K."/>
            <person name="Andreopoulos B."/>
            <person name="Lipzen A."/>
            <person name="Chen C."/>
            <person name="Yan M."/>
            <person name="Daum C."/>
            <person name="Ng V."/>
            <person name="Clum A."/>
            <person name="Steindorff A."/>
            <person name="Ohm R.A."/>
            <person name="Martin F."/>
            <person name="Silar P."/>
            <person name="Natvig D.O."/>
            <person name="Lalanne C."/>
            <person name="Gautier V."/>
            <person name="Ament-Velasquez S.L."/>
            <person name="Kruys A."/>
            <person name="Hutchinson M.I."/>
            <person name="Powell A.J."/>
            <person name="Barry K."/>
            <person name="Miller A.N."/>
            <person name="Grigoriev I.V."/>
            <person name="Debuchy R."/>
            <person name="Gladieux P."/>
            <person name="Hiltunen Thoren M."/>
            <person name="Johannesson H."/>
        </authorList>
    </citation>
    <scope>NUCLEOTIDE SEQUENCE</scope>
    <source>
        <strain evidence="5">PSN243</strain>
    </source>
</reference>
<evidence type="ECO:0000256" key="2">
    <source>
        <dbReference type="ARBA" id="ARBA00022980"/>
    </source>
</evidence>
<keyword evidence="3" id="KW-0687">Ribonucleoprotein</keyword>